<keyword evidence="2" id="KW-1185">Reference proteome</keyword>
<accession>A0A9X2J1I9</accession>
<dbReference type="AlphaFoldDB" id="A0A9X2J1I9"/>
<evidence type="ECO:0000313" key="1">
    <source>
        <dbReference type="EMBL" id="MCM6778929.1"/>
    </source>
</evidence>
<evidence type="ECO:0008006" key="3">
    <source>
        <dbReference type="Google" id="ProtNLM"/>
    </source>
</evidence>
<protein>
    <recommendedName>
        <fullName evidence="3">PH domain-containing protein</fullName>
    </recommendedName>
</protein>
<gene>
    <name evidence="1" type="ORF">NDR86_36170</name>
</gene>
<comment type="caution">
    <text evidence="1">The sequence shown here is derived from an EMBL/GenBank/DDBJ whole genome shotgun (WGS) entry which is preliminary data.</text>
</comment>
<reference evidence="1" key="1">
    <citation type="submission" date="2022-06" db="EMBL/GenBank/DDBJ databases">
        <title>Novel species in genus nocardia.</title>
        <authorList>
            <person name="Li F."/>
        </authorList>
    </citation>
    <scope>NUCLEOTIDE SEQUENCE</scope>
    <source>
        <strain evidence="1">CDC141</strain>
    </source>
</reference>
<evidence type="ECO:0000313" key="2">
    <source>
        <dbReference type="Proteomes" id="UP001139157"/>
    </source>
</evidence>
<sequence>MEMVLLGLMAIASGWLLLVTTGTADSPLTFPVVGPIAVGTLFLLLGLHRFVHPVPDAAIDDHGLAIGPFGRIPWSAISRIHLITVHGARYLAIELVAPGPKITERCWPRWIYGPVGKVMVGYPIAMPERWLRPISLDDIATEIQRRNPGLVIARSEREGFGRARL</sequence>
<proteinExistence type="predicted"/>
<dbReference type="Proteomes" id="UP001139157">
    <property type="component" value="Unassembled WGS sequence"/>
</dbReference>
<name>A0A9X2J1I9_9NOCA</name>
<dbReference type="EMBL" id="JAMRXG010000030">
    <property type="protein sequence ID" value="MCM6778929.1"/>
    <property type="molecule type" value="Genomic_DNA"/>
</dbReference>
<dbReference type="RefSeq" id="WP_251918670.1">
    <property type="nucleotide sequence ID" value="NZ_JAMRXG010000030.1"/>
</dbReference>
<organism evidence="1 2">
    <name type="scientific">Nocardia pulmonis</name>
    <dbReference type="NCBI Taxonomy" id="2951408"/>
    <lineage>
        <taxon>Bacteria</taxon>
        <taxon>Bacillati</taxon>
        <taxon>Actinomycetota</taxon>
        <taxon>Actinomycetes</taxon>
        <taxon>Mycobacteriales</taxon>
        <taxon>Nocardiaceae</taxon>
        <taxon>Nocardia</taxon>
    </lineage>
</organism>